<comment type="caution">
    <text evidence="8">The sequence shown here is derived from an EMBL/GenBank/DDBJ whole genome shotgun (WGS) entry which is preliminary data.</text>
</comment>
<comment type="similarity">
    <text evidence="1">Belongs to the class-II pyridoxal-phosphate-dependent aminotransferase family. Histidinol-phosphate aminotransferase subfamily.</text>
</comment>
<keyword evidence="6" id="KW-0732">Signal</keyword>
<evidence type="ECO:0000259" key="7">
    <source>
        <dbReference type="Pfam" id="PF00155"/>
    </source>
</evidence>
<evidence type="ECO:0000256" key="2">
    <source>
        <dbReference type="ARBA" id="ARBA00022576"/>
    </source>
</evidence>
<dbReference type="GO" id="GO:0030170">
    <property type="term" value="F:pyridoxal phosphate binding"/>
    <property type="evidence" value="ECO:0007669"/>
    <property type="project" value="InterPro"/>
</dbReference>
<dbReference type="GO" id="GO:0008483">
    <property type="term" value="F:transaminase activity"/>
    <property type="evidence" value="ECO:0007669"/>
    <property type="project" value="UniProtKB-KW"/>
</dbReference>
<dbReference type="AlphaFoldDB" id="A0A420EKS7"/>
<keyword evidence="2 8" id="KW-0032">Aminotransferase</keyword>
<accession>A0A420EKS7</accession>
<evidence type="ECO:0000313" key="9">
    <source>
        <dbReference type="Proteomes" id="UP000284395"/>
    </source>
</evidence>
<feature type="domain" description="Aminotransferase class I/classII large" evidence="7">
    <location>
        <begin position="50"/>
        <end position="368"/>
    </location>
</feature>
<feature type="signal peptide" evidence="6">
    <location>
        <begin position="1"/>
        <end position="30"/>
    </location>
</feature>
<evidence type="ECO:0000313" key="8">
    <source>
        <dbReference type="EMBL" id="RKF21250.1"/>
    </source>
</evidence>
<dbReference type="EMBL" id="RAPF01000004">
    <property type="protein sequence ID" value="RKF21250.1"/>
    <property type="molecule type" value="Genomic_DNA"/>
</dbReference>
<dbReference type="InterPro" id="IPR006311">
    <property type="entry name" value="TAT_signal"/>
</dbReference>
<dbReference type="Proteomes" id="UP000284395">
    <property type="component" value="Unassembled WGS sequence"/>
</dbReference>
<proteinExistence type="inferred from homology"/>
<dbReference type="CDD" id="cd00609">
    <property type="entry name" value="AAT_like"/>
    <property type="match status" value="1"/>
</dbReference>
<feature type="chain" id="PRO_5019045906" evidence="6">
    <location>
        <begin position="31"/>
        <end position="379"/>
    </location>
</feature>
<evidence type="ECO:0000256" key="4">
    <source>
        <dbReference type="ARBA" id="ARBA00022898"/>
    </source>
</evidence>
<dbReference type="OrthoDB" id="9809616at2"/>
<dbReference type="InterPro" id="IPR050106">
    <property type="entry name" value="HistidinolP_aminotransfase"/>
</dbReference>
<dbReference type="InterPro" id="IPR015424">
    <property type="entry name" value="PyrdxlP-dep_Trfase"/>
</dbReference>
<dbReference type="Gene3D" id="3.40.640.10">
    <property type="entry name" value="Type I PLP-dependent aspartate aminotransferase-like (Major domain)"/>
    <property type="match status" value="1"/>
</dbReference>
<sequence length="379" mass="40315">MMTDVNRRLFLTGSAAATGLAAMANTQVLAATAQAKQVGGLFGPLAGNAQLSRNENPFGPAPSALQAVSDTMAKGCYYADRGVRKLTEMIAERHNVSPSQVVVGSGSTEILSAVALAWGRKGSILCPGLFWDTTVQYGERQGAKAIRVPLAGDMNVDLPAMQAAMNDSVSLVHICNPNNPTAMLADPAAMRRFAGQVLPKATLLVDEAYNELVDDPEGNSLIDLVRDGKDVIVCRTFSKIYGMAGMRVGYGITSEENASLIRGYLMSFGGNVSGLAAAIGSYNDTAFLTRSKAMIREGREMILDAVSRAGLTALPSQTNFVYVEVPDADAVQKAMAERGVSIRGAYGDWTQYSRVSTGKMDDVQRYAAALPEIIDKLRV</sequence>
<comment type="pathway">
    <text evidence="5">Amino-acid biosynthesis.</text>
</comment>
<dbReference type="Gene3D" id="3.90.1150.10">
    <property type="entry name" value="Aspartate Aminotransferase, domain 1"/>
    <property type="match status" value="1"/>
</dbReference>
<reference evidence="8 9" key="1">
    <citation type="submission" date="2018-09" db="EMBL/GenBank/DDBJ databases">
        <title>Altererythrobacter spongiae sp. nov., isolated from a marine sponge.</title>
        <authorList>
            <person name="Zhuang L."/>
            <person name="Luo L."/>
        </authorList>
    </citation>
    <scope>NUCLEOTIDE SEQUENCE [LARGE SCALE GENOMIC DNA]</scope>
    <source>
        <strain evidence="8 9">HN-Y73</strain>
    </source>
</reference>
<keyword evidence="4" id="KW-0663">Pyridoxal phosphate</keyword>
<dbReference type="InterPro" id="IPR015422">
    <property type="entry name" value="PyrdxlP-dep_Trfase_small"/>
</dbReference>
<evidence type="ECO:0000256" key="6">
    <source>
        <dbReference type="SAM" id="SignalP"/>
    </source>
</evidence>
<evidence type="ECO:0000256" key="1">
    <source>
        <dbReference type="ARBA" id="ARBA00007970"/>
    </source>
</evidence>
<organism evidence="8 9">
    <name type="scientific">Altericroceibacterium spongiae</name>
    <dbReference type="NCBI Taxonomy" id="2320269"/>
    <lineage>
        <taxon>Bacteria</taxon>
        <taxon>Pseudomonadati</taxon>
        <taxon>Pseudomonadota</taxon>
        <taxon>Alphaproteobacteria</taxon>
        <taxon>Sphingomonadales</taxon>
        <taxon>Erythrobacteraceae</taxon>
        <taxon>Altericroceibacterium</taxon>
    </lineage>
</organism>
<dbReference type="Pfam" id="PF00155">
    <property type="entry name" value="Aminotran_1_2"/>
    <property type="match status" value="1"/>
</dbReference>
<gene>
    <name evidence="8" type="ORF">D6851_10130</name>
</gene>
<dbReference type="InterPro" id="IPR004839">
    <property type="entry name" value="Aminotransferase_I/II_large"/>
</dbReference>
<name>A0A420EKS7_9SPHN</name>
<keyword evidence="9" id="KW-1185">Reference proteome</keyword>
<dbReference type="PANTHER" id="PTHR43643:SF3">
    <property type="entry name" value="HISTIDINOL-PHOSPHATE AMINOTRANSFERASE"/>
    <property type="match status" value="1"/>
</dbReference>
<dbReference type="PANTHER" id="PTHR43643">
    <property type="entry name" value="HISTIDINOL-PHOSPHATE AMINOTRANSFERASE 2"/>
    <property type="match status" value="1"/>
</dbReference>
<protein>
    <submittedName>
        <fullName evidence="8">Histidinol-phosphate aminotransferase family protein</fullName>
    </submittedName>
</protein>
<dbReference type="InterPro" id="IPR015421">
    <property type="entry name" value="PyrdxlP-dep_Trfase_major"/>
</dbReference>
<dbReference type="PROSITE" id="PS51318">
    <property type="entry name" value="TAT"/>
    <property type="match status" value="1"/>
</dbReference>
<keyword evidence="3 8" id="KW-0808">Transferase</keyword>
<dbReference type="SUPFAM" id="SSF53383">
    <property type="entry name" value="PLP-dependent transferases"/>
    <property type="match status" value="1"/>
</dbReference>
<evidence type="ECO:0000256" key="5">
    <source>
        <dbReference type="ARBA" id="ARBA00029440"/>
    </source>
</evidence>
<evidence type="ECO:0000256" key="3">
    <source>
        <dbReference type="ARBA" id="ARBA00022679"/>
    </source>
</evidence>